<name>A0A0E9QHZ8_ANGAN</name>
<reference evidence="1" key="1">
    <citation type="submission" date="2014-11" db="EMBL/GenBank/DDBJ databases">
        <authorList>
            <person name="Amaro Gonzalez C."/>
        </authorList>
    </citation>
    <scope>NUCLEOTIDE SEQUENCE</scope>
</reference>
<proteinExistence type="predicted"/>
<sequence>MYCNQRAVVLLEDFKDSVLLLSSSFILRNKSALQAFSADPDPSINYA</sequence>
<protein>
    <submittedName>
        <fullName evidence="1">Uncharacterized protein</fullName>
    </submittedName>
</protein>
<dbReference type="AlphaFoldDB" id="A0A0E9QHZ8"/>
<dbReference type="EMBL" id="GBXM01092859">
    <property type="protein sequence ID" value="JAH15718.1"/>
    <property type="molecule type" value="Transcribed_RNA"/>
</dbReference>
<evidence type="ECO:0000313" key="1">
    <source>
        <dbReference type="EMBL" id="JAH15718.1"/>
    </source>
</evidence>
<accession>A0A0E9QHZ8</accession>
<reference evidence="1" key="2">
    <citation type="journal article" date="2015" name="Fish Shellfish Immunol.">
        <title>Early steps in the European eel (Anguilla anguilla)-Vibrio vulnificus interaction in the gills: Role of the RtxA13 toxin.</title>
        <authorList>
            <person name="Callol A."/>
            <person name="Pajuelo D."/>
            <person name="Ebbesson L."/>
            <person name="Teles M."/>
            <person name="MacKenzie S."/>
            <person name="Amaro C."/>
        </authorList>
    </citation>
    <scope>NUCLEOTIDE SEQUENCE</scope>
</reference>
<organism evidence="1">
    <name type="scientific">Anguilla anguilla</name>
    <name type="common">European freshwater eel</name>
    <name type="synonym">Muraena anguilla</name>
    <dbReference type="NCBI Taxonomy" id="7936"/>
    <lineage>
        <taxon>Eukaryota</taxon>
        <taxon>Metazoa</taxon>
        <taxon>Chordata</taxon>
        <taxon>Craniata</taxon>
        <taxon>Vertebrata</taxon>
        <taxon>Euteleostomi</taxon>
        <taxon>Actinopterygii</taxon>
        <taxon>Neopterygii</taxon>
        <taxon>Teleostei</taxon>
        <taxon>Anguilliformes</taxon>
        <taxon>Anguillidae</taxon>
        <taxon>Anguilla</taxon>
    </lineage>
</organism>